<evidence type="ECO:0000313" key="1">
    <source>
        <dbReference type="EMBL" id="KAJ2990740.1"/>
    </source>
</evidence>
<evidence type="ECO:0000313" key="2">
    <source>
        <dbReference type="Proteomes" id="UP001143856"/>
    </source>
</evidence>
<dbReference type="Proteomes" id="UP001143856">
    <property type="component" value="Unassembled WGS sequence"/>
</dbReference>
<protein>
    <submittedName>
        <fullName evidence="1">Uncharacterized protein</fullName>
    </submittedName>
</protein>
<reference evidence="1" key="1">
    <citation type="submission" date="2022-10" db="EMBL/GenBank/DDBJ databases">
        <title>Genome Sequence of Xylaria curta.</title>
        <authorList>
            <person name="Buettner E."/>
        </authorList>
    </citation>
    <scope>NUCLEOTIDE SEQUENCE</scope>
    <source>
        <strain evidence="1">Babe10</strain>
    </source>
</reference>
<name>A0ACC1PDV7_9PEZI</name>
<accession>A0ACC1PDV7</accession>
<organism evidence="1 2">
    <name type="scientific">Xylaria curta</name>
    <dbReference type="NCBI Taxonomy" id="42375"/>
    <lineage>
        <taxon>Eukaryota</taxon>
        <taxon>Fungi</taxon>
        <taxon>Dikarya</taxon>
        <taxon>Ascomycota</taxon>
        <taxon>Pezizomycotina</taxon>
        <taxon>Sordariomycetes</taxon>
        <taxon>Xylariomycetidae</taxon>
        <taxon>Xylariales</taxon>
        <taxon>Xylariaceae</taxon>
        <taxon>Xylaria</taxon>
    </lineage>
</organism>
<keyword evidence="2" id="KW-1185">Reference proteome</keyword>
<comment type="caution">
    <text evidence="1">The sequence shown here is derived from an EMBL/GenBank/DDBJ whole genome shotgun (WGS) entry which is preliminary data.</text>
</comment>
<sequence>MTTQRNLGFDVNPLGTNLFIIQVVFLALAWITSLMRGFVKLVLLRKVTIDDYLMLLALLGYTATGYFVLRAIIDGGLGRPITELNQQSRETMLISWFGNMVLAGPVSGLARVSIALFLLRISVTKWHRVVLQAIIGTTAVMTIVYFFFVIFQCSPPSFFWEKDRGGVSGSCDHAQAVQVATFVWGSFAAAMDWMLGLLPIAILWNVRINRQSKVGIAAILSFGIIAGIALIIRLAYIKQVGPAYRRLQYGTQEVSISAVVELALGIIAGCIATLPPLFKRIGLQFGSSSNRDATNSTMPWQRSLAGPEPRHRGAENIIMMSPRRLERSQDAQDSDTETRETRETRRSRANSPSVKRVLSSSNWDIDVEVGGAADDDLAPRPSGKEIQVRTFIQVSSQPSSGAHSVNTVDFADKPLPPPPPPRSRTRDGSIPRSRPHTPNLF</sequence>
<dbReference type="EMBL" id="JAPDGR010000387">
    <property type="protein sequence ID" value="KAJ2990740.1"/>
    <property type="molecule type" value="Genomic_DNA"/>
</dbReference>
<gene>
    <name evidence="1" type="ORF">NUW58_g2800</name>
</gene>
<proteinExistence type="predicted"/>